<dbReference type="InterPro" id="IPR050492">
    <property type="entry name" value="Bact_metal-bind_prot9"/>
</dbReference>
<organism evidence="7 8">
    <name type="scientific">Paeniglutamicibacter cryotolerans</name>
    <dbReference type="NCBI Taxonomy" id="670079"/>
    <lineage>
        <taxon>Bacteria</taxon>
        <taxon>Bacillati</taxon>
        <taxon>Actinomycetota</taxon>
        <taxon>Actinomycetes</taxon>
        <taxon>Micrococcales</taxon>
        <taxon>Micrococcaceae</taxon>
        <taxon>Paeniglutamicibacter</taxon>
    </lineage>
</organism>
<comment type="caution">
    <text evidence="7">The sequence shown here is derived from an EMBL/GenBank/DDBJ whole genome shotgun (WGS) entry which is preliminary data.</text>
</comment>
<gene>
    <name evidence="7" type="ORF">E9229_002527</name>
</gene>
<evidence type="ECO:0000256" key="5">
    <source>
        <dbReference type="RuleBase" id="RU003512"/>
    </source>
</evidence>
<protein>
    <submittedName>
        <fullName evidence="7">Manganese transport system substrate-binding protein</fullName>
    </submittedName>
</protein>
<evidence type="ECO:0000256" key="2">
    <source>
        <dbReference type="ARBA" id="ARBA00022448"/>
    </source>
</evidence>
<dbReference type="Gene3D" id="3.40.50.1980">
    <property type="entry name" value="Nitrogenase molybdenum iron protein domain"/>
    <property type="match status" value="2"/>
</dbReference>
<dbReference type="SUPFAM" id="SSF53807">
    <property type="entry name" value="Helical backbone' metal receptor"/>
    <property type="match status" value="1"/>
</dbReference>
<dbReference type="InterPro" id="IPR006129">
    <property type="entry name" value="AdhesinB"/>
</dbReference>
<evidence type="ECO:0000313" key="8">
    <source>
        <dbReference type="Proteomes" id="UP000523000"/>
    </source>
</evidence>
<dbReference type="Pfam" id="PF01297">
    <property type="entry name" value="ZnuA"/>
    <property type="match status" value="1"/>
</dbReference>
<dbReference type="InterPro" id="IPR006128">
    <property type="entry name" value="Lipoprotein_PsaA-like"/>
</dbReference>
<dbReference type="PANTHER" id="PTHR42953">
    <property type="entry name" value="HIGH-AFFINITY ZINC UPTAKE SYSTEM PROTEIN ZNUA-RELATED"/>
    <property type="match status" value="1"/>
</dbReference>
<sequence length="310" mass="33120">MPKFLGGQRRRPLKPALLAACAAMALASCASPGPMAASGEKPVVLTTFSVLADLVREVGGEKVEVVSITKPGTEIHGYEPTPSDLVRVHEADLVLDNGLGLERWFEPFVRGLDAPHAVLSAGIEPADIGSGTYTGRPNPHAWMSPVASQQYVLNARDALSALLPREADYFAGRAAATNAKLQLMLDDARAALATVPEPTLATCEGAFSYLARDLGLKESFLWPVNSDSEGTPRQIRTQIDFVTRLRPAALFCESTINPGAQQRVAEATGVPLRGPLYVDSLSGPDGPVPTFLELIDYDLNLILEGQRHAD</sequence>
<dbReference type="Proteomes" id="UP000523000">
    <property type="component" value="Unassembled WGS sequence"/>
</dbReference>
<comment type="subcellular location">
    <subcellularLocation>
        <location evidence="1">Cell envelope</location>
    </subcellularLocation>
</comment>
<keyword evidence="4 6" id="KW-0732">Signal</keyword>
<comment type="similarity">
    <text evidence="5">Belongs to the bacterial solute-binding protein 9 family.</text>
</comment>
<dbReference type="PANTHER" id="PTHR42953:SF1">
    <property type="entry name" value="METAL-BINDING PROTEIN HI_0362-RELATED"/>
    <property type="match status" value="1"/>
</dbReference>
<dbReference type="GO" id="GO:0030313">
    <property type="term" value="C:cell envelope"/>
    <property type="evidence" value="ECO:0007669"/>
    <property type="project" value="UniProtKB-SubCell"/>
</dbReference>
<dbReference type="EMBL" id="JACHVS010000001">
    <property type="protein sequence ID" value="MBB2996336.1"/>
    <property type="molecule type" value="Genomic_DNA"/>
</dbReference>
<evidence type="ECO:0000256" key="4">
    <source>
        <dbReference type="ARBA" id="ARBA00022729"/>
    </source>
</evidence>
<dbReference type="GO" id="GO:0007155">
    <property type="term" value="P:cell adhesion"/>
    <property type="evidence" value="ECO:0007669"/>
    <property type="project" value="InterPro"/>
</dbReference>
<dbReference type="RefSeq" id="WP_221184450.1">
    <property type="nucleotide sequence ID" value="NZ_BAABGK010000012.1"/>
</dbReference>
<keyword evidence="2 5" id="KW-0813">Transport</keyword>
<keyword evidence="3" id="KW-0479">Metal-binding</keyword>
<evidence type="ECO:0000256" key="1">
    <source>
        <dbReference type="ARBA" id="ARBA00004196"/>
    </source>
</evidence>
<dbReference type="PRINTS" id="PR00691">
    <property type="entry name" value="ADHESINB"/>
</dbReference>
<evidence type="ECO:0000256" key="6">
    <source>
        <dbReference type="SAM" id="SignalP"/>
    </source>
</evidence>
<name>A0A839QQR5_9MICC</name>
<dbReference type="PROSITE" id="PS51257">
    <property type="entry name" value="PROKAR_LIPOPROTEIN"/>
    <property type="match status" value="1"/>
</dbReference>
<keyword evidence="8" id="KW-1185">Reference proteome</keyword>
<evidence type="ECO:0000256" key="3">
    <source>
        <dbReference type="ARBA" id="ARBA00022723"/>
    </source>
</evidence>
<feature type="signal peptide" evidence="6">
    <location>
        <begin position="1"/>
        <end position="30"/>
    </location>
</feature>
<dbReference type="InterPro" id="IPR006127">
    <property type="entry name" value="ZnuA-like"/>
</dbReference>
<evidence type="ECO:0000313" key="7">
    <source>
        <dbReference type="EMBL" id="MBB2996336.1"/>
    </source>
</evidence>
<dbReference type="PRINTS" id="PR00690">
    <property type="entry name" value="ADHESNFAMILY"/>
</dbReference>
<reference evidence="7 8" key="1">
    <citation type="submission" date="2020-08" db="EMBL/GenBank/DDBJ databases">
        <title>Sequencing the genomes of 1000 actinobacteria strains.</title>
        <authorList>
            <person name="Klenk H.-P."/>
        </authorList>
    </citation>
    <scope>NUCLEOTIDE SEQUENCE [LARGE SCALE GENOMIC DNA]</scope>
    <source>
        <strain evidence="7 8">DSM 22826</strain>
    </source>
</reference>
<dbReference type="AlphaFoldDB" id="A0A839QQR5"/>
<accession>A0A839QQR5</accession>
<dbReference type="GO" id="GO:0030001">
    <property type="term" value="P:metal ion transport"/>
    <property type="evidence" value="ECO:0007669"/>
    <property type="project" value="InterPro"/>
</dbReference>
<dbReference type="GO" id="GO:0046872">
    <property type="term" value="F:metal ion binding"/>
    <property type="evidence" value="ECO:0007669"/>
    <property type="project" value="UniProtKB-KW"/>
</dbReference>
<feature type="chain" id="PRO_5039004988" evidence="6">
    <location>
        <begin position="31"/>
        <end position="310"/>
    </location>
</feature>
<proteinExistence type="inferred from homology"/>